<comment type="caution">
    <text evidence="3">The sequence shown here is derived from an EMBL/GenBank/DDBJ whole genome shotgun (WGS) entry which is preliminary data.</text>
</comment>
<dbReference type="InterPro" id="IPR032675">
    <property type="entry name" value="LRR_dom_sf"/>
</dbReference>
<sequence length="573" mass="64499">MERTMKLNAQTIREEVDQRIAELESEIRALKTHRNLVADTSLLPPEILSNIFIALRRIVANGYSYRSSWVRVTHVCRHWRAVALDCPALWSDLLFVNPKGTEVMLQRAKNAPLTVKFAAYPATFNDILCKIASQTGRLREVELRSGSNTTLELPIILSCFESTAPILEKLVLQGVEIYYRTGSDKYHTLPADFLRGGAPSLRHLDVTRFAIHWDALPLSTTLTHLRLENVVLENRPTQASFLKSLTSLLRLETMILKACLPRSGDALHLGSLPITLPSLRILELQDFAAELRQFFTATQIPNKARVDIELSDGNPELESLGSLLSALRTSWIHSKDMDLDAGSNSIQSGILDLRIVDAMMRYVPRIMCWFSNHDLPPNFGVENPPANLVVSLASGSAMGINLVLSAIAARLDISSLQSLKIASNYILVTNELLALFKDLTKLDKIAVWKSYDTLSKFFKTLKKKHEHAPSFPALHSIDLHGIDFDEDRTGDSIKAVLPLIFALKSREKSHPTIKQFTMTQCINFLEDHWEALCEVLPEETEKYWDEVEDIVEQSDDDEEDDDGSELGHLGLYY</sequence>
<evidence type="ECO:0000256" key="1">
    <source>
        <dbReference type="SAM" id="Coils"/>
    </source>
</evidence>
<dbReference type="EMBL" id="JANBPK010001547">
    <property type="protein sequence ID" value="KAJ2921808.1"/>
    <property type="molecule type" value="Genomic_DNA"/>
</dbReference>
<dbReference type="SUPFAM" id="SSF81383">
    <property type="entry name" value="F-box domain"/>
    <property type="match status" value="1"/>
</dbReference>
<dbReference type="SUPFAM" id="SSF52047">
    <property type="entry name" value="RNI-like"/>
    <property type="match status" value="1"/>
</dbReference>
<proteinExistence type="predicted"/>
<gene>
    <name evidence="3" type="ORF">H1R20_g15288</name>
</gene>
<evidence type="ECO:0000259" key="2">
    <source>
        <dbReference type="Pfam" id="PF12937"/>
    </source>
</evidence>
<name>A0A9W8IXT1_9AGAR</name>
<dbReference type="Proteomes" id="UP001140091">
    <property type="component" value="Unassembled WGS sequence"/>
</dbReference>
<keyword evidence="1" id="KW-0175">Coiled coil</keyword>
<feature type="non-terminal residue" evidence="3">
    <location>
        <position position="573"/>
    </location>
</feature>
<evidence type="ECO:0000313" key="3">
    <source>
        <dbReference type="EMBL" id="KAJ2921808.1"/>
    </source>
</evidence>
<dbReference type="Pfam" id="PF12937">
    <property type="entry name" value="F-box-like"/>
    <property type="match status" value="1"/>
</dbReference>
<dbReference type="InterPro" id="IPR036047">
    <property type="entry name" value="F-box-like_dom_sf"/>
</dbReference>
<reference evidence="3" key="1">
    <citation type="submission" date="2022-06" db="EMBL/GenBank/DDBJ databases">
        <title>Genome Sequence of Candolleomyces eurysporus.</title>
        <authorList>
            <person name="Buettner E."/>
        </authorList>
    </citation>
    <scope>NUCLEOTIDE SEQUENCE</scope>
    <source>
        <strain evidence="3">VTCC 930004</strain>
    </source>
</reference>
<dbReference type="InterPro" id="IPR001810">
    <property type="entry name" value="F-box_dom"/>
</dbReference>
<dbReference type="Gene3D" id="3.80.10.10">
    <property type="entry name" value="Ribonuclease Inhibitor"/>
    <property type="match status" value="1"/>
</dbReference>
<accession>A0A9W8IXT1</accession>
<evidence type="ECO:0000313" key="4">
    <source>
        <dbReference type="Proteomes" id="UP001140091"/>
    </source>
</evidence>
<keyword evidence="4" id="KW-1185">Reference proteome</keyword>
<feature type="domain" description="F-box" evidence="2">
    <location>
        <begin position="42"/>
        <end position="94"/>
    </location>
</feature>
<feature type="coiled-coil region" evidence="1">
    <location>
        <begin position="6"/>
        <end position="33"/>
    </location>
</feature>
<dbReference type="AlphaFoldDB" id="A0A9W8IXT1"/>
<protein>
    <recommendedName>
        <fullName evidence="2">F-box domain-containing protein</fullName>
    </recommendedName>
</protein>
<organism evidence="3 4">
    <name type="scientific">Candolleomyces eurysporus</name>
    <dbReference type="NCBI Taxonomy" id="2828524"/>
    <lineage>
        <taxon>Eukaryota</taxon>
        <taxon>Fungi</taxon>
        <taxon>Dikarya</taxon>
        <taxon>Basidiomycota</taxon>
        <taxon>Agaricomycotina</taxon>
        <taxon>Agaricomycetes</taxon>
        <taxon>Agaricomycetidae</taxon>
        <taxon>Agaricales</taxon>
        <taxon>Agaricineae</taxon>
        <taxon>Psathyrellaceae</taxon>
        <taxon>Candolleomyces</taxon>
    </lineage>
</organism>
<dbReference type="Gene3D" id="1.20.1280.50">
    <property type="match status" value="1"/>
</dbReference>
<dbReference type="OrthoDB" id="3172239at2759"/>